<dbReference type="OrthoDB" id="5401121at2"/>
<organism evidence="11 12">
    <name type="scientific">Pedobacter kyungheensis</name>
    <dbReference type="NCBI Taxonomy" id="1069985"/>
    <lineage>
        <taxon>Bacteria</taxon>
        <taxon>Pseudomonadati</taxon>
        <taxon>Bacteroidota</taxon>
        <taxon>Sphingobacteriia</taxon>
        <taxon>Sphingobacteriales</taxon>
        <taxon>Sphingobacteriaceae</taxon>
        <taxon>Pedobacter</taxon>
    </lineage>
</organism>
<keyword evidence="12" id="KW-1185">Reference proteome</keyword>
<dbReference type="InterPro" id="IPR005467">
    <property type="entry name" value="His_kinase_dom"/>
</dbReference>
<keyword evidence="4" id="KW-0808">Transferase</keyword>
<keyword evidence="8" id="KW-0902">Two-component regulatory system</keyword>
<dbReference type="Gene3D" id="3.30.565.10">
    <property type="entry name" value="Histidine kinase-like ATPase, C-terminal domain"/>
    <property type="match status" value="1"/>
</dbReference>
<sequence length="272" mass="30865">MNQENNKITLMLMAGMAGMLMLFISILLIFIFMQRKKLQYKMNLQALQNAQKNQLIAAAVRSEEMEKLRIAEELHDEVGAILGASSLHFYGINLDNCDETSKEMYAKSKSLLDEGISKIRGISHNLHSNILQELGLKEAISHFCDKIGHSSLINISLDLQDRHNTKASPNDISIYRVVQELLHNINKHAKASHIHITSASTNNQLIFTITHNGNGLTQNQFEELRYTKDGLGLKNIQNRMIMLKACLNFSEQAGHYQIELKIPVEERKPNDE</sequence>
<evidence type="ECO:0000256" key="1">
    <source>
        <dbReference type="ARBA" id="ARBA00000085"/>
    </source>
</evidence>
<dbReference type="InterPro" id="IPR036890">
    <property type="entry name" value="HATPase_C_sf"/>
</dbReference>
<dbReference type="RefSeq" id="WP_039479920.1">
    <property type="nucleotide sequence ID" value="NZ_JSYN01000027.1"/>
</dbReference>
<name>A0A0C1FF94_9SPHI</name>
<keyword evidence="9" id="KW-0472">Membrane</keyword>
<dbReference type="Gene3D" id="1.20.5.1930">
    <property type="match status" value="1"/>
</dbReference>
<evidence type="ECO:0000313" key="11">
    <source>
        <dbReference type="EMBL" id="KIA91727.1"/>
    </source>
</evidence>
<dbReference type="Pfam" id="PF07730">
    <property type="entry name" value="HisKA_3"/>
    <property type="match status" value="1"/>
</dbReference>
<protein>
    <recommendedName>
        <fullName evidence="2">histidine kinase</fullName>
        <ecNumber evidence="2">2.7.13.3</ecNumber>
    </recommendedName>
</protein>
<dbReference type="InterPro" id="IPR011712">
    <property type="entry name" value="Sig_transdc_His_kin_sub3_dim/P"/>
</dbReference>
<feature type="domain" description="Histidine kinase" evidence="10">
    <location>
        <begin position="69"/>
        <end position="266"/>
    </location>
</feature>
<evidence type="ECO:0000256" key="8">
    <source>
        <dbReference type="ARBA" id="ARBA00023012"/>
    </source>
</evidence>
<proteinExistence type="predicted"/>
<dbReference type="PROSITE" id="PS50109">
    <property type="entry name" value="HIS_KIN"/>
    <property type="match status" value="1"/>
</dbReference>
<feature type="transmembrane region" description="Helical" evidence="9">
    <location>
        <begin position="12"/>
        <end position="33"/>
    </location>
</feature>
<dbReference type="GO" id="GO:0016020">
    <property type="term" value="C:membrane"/>
    <property type="evidence" value="ECO:0007669"/>
    <property type="project" value="InterPro"/>
</dbReference>
<dbReference type="AlphaFoldDB" id="A0A0C1FF94"/>
<dbReference type="EC" id="2.7.13.3" evidence="2"/>
<dbReference type="CDD" id="cd16917">
    <property type="entry name" value="HATPase_UhpB-NarQ-NarX-like"/>
    <property type="match status" value="1"/>
</dbReference>
<accession>A0A0C1FF94</accession>
<dbReference type="InterPro" id="IPR003594">
    <property type="entry name" value="HATPase_dom"/>
</dbReference>
<evidence type="ECO:0000256" key="5">
    <source>
        <dbReference type="ARBA" id="ARBA00022741"/>
    </source>
</evidence>
<keyword evidence="9" id="KW-0812">Transmembrane</keyword>
<keyword evidence="6" id="KW-0418">Kinase</keyword>
<keyword evidence="7" id="KW-0067">ATP-binding</keyword>
<dbReference type="SUPFAM" id="SSF55874">
    <property type="entry name" value="ATPase domain of HSP90 chaperone/DNA topoisomerase II/histidine kinase"/>
    <property type="match status" value="1"/>
</dbReference>
<comment type="caution">
    <text evidence="11">The sequence shown here is derived from an EMBL/GenBank/DDBJ whole genome shotgun (WGS) entry which is preliminary data.</text>
</comment>
<reference evidence="11 12" key="1">
    <citation type="submission" date="2014-10" db="EMBL/GenBank/DDBJ databases">
        <title>Pedobacter Kyungheensis.</title>
        <authorList>
            <person name="Anderson B.M."/>
            <person name="Newman J.D."/>
        </authorList>
    </citation>
    <scope>NUCLEOTIDE SEQUENCE [LARGE SCALE GENOMIC DNA]</scope>
    <source>
        <strain evidence="11 12">KACC 16221</strain>
    </source>
</reference>
<evidence type="ECO:0000256" key="4">
    <source>
        <dbReference type="ARBA" id="ARBA00022679"/>
    </source>
</evidence>
<dbReference type="GO" id="GO:0005524">
    <property type="term" value="F:ATP binding"/>
    <property type="evidence" value="ECO:0007669"/>
    <property type="project" value="UniProtKB-KW"/>
</dbReference>
<dbReference type="PANTHER" id="PTHR24421">
    <property type="entry name" value="NITRATE/NITRITE SENSOR PROTEIN NARX-RELATED"/>
    <property type="match status" value="1"/>
</dbReference>
<comment type="catalytic activity">
    <reaction evidence="1">
        <text>ATP + protein L-histidine = ADP + protein N-phospho-L-histidine.</text>
        <dbReference type="EC" id="2.7.13.3"/>
    </reaction>
</comment>
<evidence type="ECO:0000256" key="9">
    <source>
        <dbReference type="SAM" id="Phobius"/>
    </source>
</evidence>
<keyword evidence="9" id="KW-1133">Transmembrane helix</keyword>
<evidence type="ECO:0000256" key="7">
    <source>
        <dbReference type="ARBA" id="ARBA00022840"/>
    </source>
</evidence>
<keyword evidence="3" id="KW-0597">Phosphoprotein</keyword>
<dbReference type="PANTHER" id="PTHR24421:SF10">
    <property type="entry name" value="NITRATE_NITRITE SENSOR PROTEIN NARQ"/>
    <property type="match status" value="1"/>
</dbReference>
<gene>
    <name evidence="11" type="ORF">OC25_20455</name>
</gene>
<evidence type="ECO:0000259" key="10">
    <source>
        <dbReference type="PROSITE" id="PS50109"/>
    </source>
</evidence>
<dbReference type="InterPro" id="IPR050482">
    <property type="entry name" value="Sensor_HK_TwoCompSys"/>
</dbReference>
<dbReference type="Pfam" id="PF02518">
    <property type="entry name" value="HATPase_c"/>
    <property type="match status" value="1"/>
</dbReference>
<evidence type="ECO:0000313" key="12">
    <source>
        <dbReference type="Proteomes" id="UP000031246"/>
    </source>
</evidence>
<dbReference type="Proteomes" id="UP000031246">
    <property type="component" value="Unassembled WGS sequence"/>
</dbReference>
<dbReference type="EMBL" id="JSYN01000027">
    <property type="protein sequence ID" value="KIA91727.1"/>
    <property type="molecule type" value="Genomic_DNA"/>
</dbReference>
<keyword evidence="5" id="KW-0547">Nucleotide-binding</keyword>
<evidence type="ECO:0000256" key="6">
    <source>
        <dbReference type="ARBA" id="ARBA00022777"/>
    </source>
</evidence>
<dbReference type="GO" id="GO:0000155">
    <property type="term" value="F:phosphorelay sensor kinase activity"/>
    <property type="evidence" value="ECO:0007669"/>
    <property type="project" value="InterPro"/>
</dbReference>
<evidence type="ECO:0000256" key="2">
    <source>
        <dbReference type="ARBA" id="ARBA00012438"/>
    </source>
</evidence>
<dbReference type="GO" id="GO:0046983">
    <property type="term" value="F:protein dimerization activity"/>
    <property type="evidence" value="ECO:0007669"/>
    <property type="project" value="InterPro"/>
</dbReference>
<evidence type="ECO:0000256" key="3">
    <source>
        <dbReference type="ARBA" id="ARBA00022553"/>
    </source>
</evidence>